<dbReference type="Proteomes" id="UP000777774">
    <property type="component" value="Unassembled WGS sequence"/>
</dbReference>
<dbReference type="RefSeq" id="WP_168678631.1">
    <property type="nucleotide sequence ID" value="NZ_JAAXOY010000167.1"/>
</dbReference>
<evidence type="ECO:0000259" key="1">
    <source>
        <dbReference type="Pfam" id="PF22400"/>
    </source>
</evidence>
<gene>
    <name evidence="2" type="ORF">HGA02_08350</name>
</gene>
<organism evidence="2 3">
    <name type="scientific">Cellulomonas septica</name>
    <dbReference type="NCBI Taxonomy" id="285080"/>
    <lineage>
        <taxon>Bacteria</taxon>
        <taxon>Bacillati</taxon>
        <taxon>Actinomycetota</taxon>
        <taxon>Actinomycetes</taxon>
        <taxon>Micrococcales</taxon>
        <taxon>Cellulomonadaceae</taxon>
        <taxon>Cellulomonas</taxon>
    </lineage>
</organism>
<proteinExistence type="predicted"/>
<evidence type="ECO:0000313" key="2">
    <source>
        <dbReference type="EMBL" id="NKY39534.1"/>
    </source>
</evidence>
<feature type="non-terminal residue" evidence="2">
    <location>
        <position position="93"/>
    </location>
</feature>
<name>A0ABX1JZ41_9CELL</name>
<feature type="domain" description="DUF6980" evidence="1">
    <location>
        <begin position="11"/>
        <end position="76"/>
    </location>
</feature>
<sequence>MTDDGADEPDFCCEELREHDTFACDVHASPWDCADAVIVRRLDGTYGLPVRDGPEASASSSISIRHCPWCGSPLPGHATRPATAADRVAGARA</sequence>
<dbReference type="InterPro" id="IPR053918">
    <property type="entry name" value="DUF6980"/>
</dbReference>
<reference evidence="2 3" key="1">
    <citation type="submission" date="2020-04" db="EMBL/GenBank/DDBJ databases">
        <title>MicrobeNet Type strains.</title>
        <authorList>
            <person name="Nicholson A.C."/>
        </authorList>
    </citation>
    <scope>NUCLEOTIDE SEQUENCE [LARGE SCALE GENOMIC DNA]</scope>
    <source>
        <strain evidence="2 3">ATCC BAA-787</strain>
    </source>
</reference>
<keyword evidence="3" id="KW-1185">Reference proteome</keyword>
<comment type="caution">
    <text evidence="2">The sequence shown here is derived from an EMBL/GenBank/DDBJ whole genome shotgun (WGS) entry which is preliminary data.</text>
</comment>
<evidence type="ECO:0000313" key="3">
    <source>
        <dbReference type="Proteomes" id="UP000777774"/>
    </source>
</evidence>
<dbReference type="Pfam" id="PF22400">
    <property type="entry name" value="DUF6980"/>
    <property type="match status" value="1"/>
</dbReference>
<protein>
    <recommendedName>
        <fullName evidence="1">DUF6980 domain-containing protein</fullName>
    </recommendedName>
</protein>
<dbReference type="EMBL" id="JAAXOY010000167">
    <property type="protein sequence ID" value="NKY39534.1"/>
    <property type="molecule type" value="Genomic_DNA"/>
</dbReference>
<accession>A0ABX1JZ41</accession>